<sequence length="79" mass="8465">MVLWAGNRKESLKLGVGSRGINPPGPDKENTSPAQLVERFLDYGGTTTEGLNAMLDSGFRQAVHHGLDAAHEAARHTPD</sequence>
<dbReference type="Pfam" id="PF14748">
    <property type="entry name" value="P5CR_dimer"/>
    <property type="match status" value="1"/>
</dbReference>
<protein>
    <submittedName>
        <fullName evidence="4">Pyrroline-5-carboxylate reductase dimerisation</fullName>
    </submittedName>
</protein>
<keyword evidence="1" id="KW-0560">Oxidoreductase</keyword>
<dbReference type="GO" id="GO:0016491">
    <property type="term" value="F:oxidoreductase activity"/>
    <property type="evidence" value="ECO:0007669"/>
    <property type="project" value="UniProtKB-KW"/>
</dbReference>
<evidence type="ECO:0000313" key="5">
    <source>
        <dbReference type="Proteomes" id="UP000198693"/>
    </source>
</evidence>
<evidence type="ECO:0000259" key="3">
    <source>
        <dbReference type="Pfam" id="PF14748"/>
    </source>
</evidence>
<dbReference type="AlphaFoldDB" id="A0A1I7KN26"/>
<dbReference type="SUPFAM" id="SSF48179">
    <property type="entry name" value="6-phosphogluconate dehydrogenase C-terminal domain-like"/>
    <property type="match status" value="1"/>
</dbReference>
<evidence type="ECO:0000313" key="4">
    <source>
        <dbReference type="EMBL" id="SFU98818.1"/>
    </source>
</evidence>
<gene>
    <name evidence="4" type="ORF">SAMN04487955_1302</name>
</gene>
<reference evidence="5" key="1">
    <citation type="submission" date="2016-10" db="EMBL/GenBank/DDBJ databases">
        <authorList>
            <person name="Varghese N."/>
            <person name="Submissions S."/>
        </authorList>
    </citation>
    <scope>NUCLEOTIDE SEQUENCE [LARGE SCALE GENOMIC DNA]</scope>
    <source>
        <strain evidence="5">CGMCC 1.6981</strain>
    </source>
</reference>
<evidence type="ECO:0000256" key="1">
    <source>
        <dbReference type="ARBA" id="ARBA00023002"/>
    </source>
</evidence>
<proteinExistence type="predicted"/>
<dbReference type="OrthoDB" id="8418678at2"/>
<dbReference type="Proteomes" id="UP000198693">
    <property type="component" value="Unassembled WGS sequence"/>
</dbReference>
<accession>A0A1I7KN26</accession>
<feature type="region of interest" description="Disordered" evidence="2">
    <location>
        <begin position="14"/>
        <end position="33"/>
    </location>
</feature>
<evidence type="ECO:0000256" key="2">
    <source>
        <dbReference type="SAM" id="MobiDB-lite"/>
    </source>
</evidence>
<keyword evidence="5" id="KW-1185">Reference proteome</keyword>
<dbReference type="EMBL" id="FPBP01000030">
    <property type="protein sequence ID" value="SFU98818.1"/>
    <property type="molecule type" value="Genomic_DNA"/>
</dbReference>
<dbReference type="Gene3D" id="1.10.3730.10">
    <property type="entry name" value="ProC C-terminal domain-like"/>
    <property type="match status" value="1"/>
</dbReference>
<organism evidence="4 5">
    <name type="scientific">Halomonas korlensis</name>
    <dbReference type="NCBI Taxonomy" id="463301"/>
    <lineage>
        <taxon>Bacteria</taxon>
        <taxon>Pseudomonadati</taxon>
        <taxon>Pseudomonadota</taxon>
        <taxon>Gammaproteobacteria</taxon>
        <taxon>Oceanospirillales</taxon>
        <taxon>Halomonadaceae</taxon>
        <taxon>Halomonas</taxon>
    </lineage>
</organism>
<feature type="domain" description="Pyrroline-5-carboxylate reductase dimerisation" evidence="3">
    <location>
        <begin position="29"/>
        <end position="75"/>
    </location>
</feature>
<dbReference type="InterPro" id="IPR029036">
    <property type="entry name" value="P5CR_dimer"/>
</dbReference>
<dbReference type="InterPro" id="IPR008927">
    <property type="entry name" value="6-PGluconate_DH-like_C_sf"/>
</dbReference>
<name>A0A1I7KN26_9GAMM</name>
<dbReference type="STRING" id="463301.SAMN04487955_1302"/>